<protein>
    <submittedName>
        <fullName evidence="5">WecB/TagA/CpsF family glycosyltransferase</fullName>
    </submittedName>
</protein>
<evidence type="ECO:0000259" key="4">
    <source>
        <dbReference type="Pfam" id="PF02397"/>
    </source>
</evidence>
<sequence>MKHNPTSEFTSYDFAAFMQRINAAEAQPTVELFGQTLVKGTLEDTAREIVSRAARKQSTVVNFVNAHCVNTLSKDDEYRRALATSDRILPDGSGMSLAARMAGVKLGENLNGTDLFPHICEFAEYSGQAIFLLGGEHGVADGAAAWAARSFPQIDIAGTWHGYFDAEEENALIERINRSGASILFVGFGVPLQEKWIAENRHRIDIPVILGVGGLFDYYSGRIPRAPRMVRAIGCEWAWRLAMEPRRLAKRYIVGNGVFMAHAAQHALESGGLLDKASAMNKRAIDMTIALMALVALFPVFLAVALAIKIEDRGPVFFRQTRIGERGRNFSMIKFRSMYNDAEARRAALLAHSERDGTCFKMKEDPRITRVGRFIRRTSIDELPQLINVLTGEMSLVGPRPALPSEVATYVGQSWRRLGGKPGITCIWQVSGRAEIPFKRQVAMDCAYLRQRGFLTDLSLLLRTVPAVASGRGAY</sequence>
<dbReference type="CDD" id="cd06533">
    <property type="entry name" value="Glyco_transf_WecG_TagA"/>
    <property type="match status" value="1"/>
</dbReference>
<dbReference type="AlphaFoldDB" id="A0A6I4U674"/>
<evidence type="ECO:0000256" key="2">
    <source>
        <dbReference type="ARBA" id="ARBA00023169"/>
    </source>
</evidence>
<dbReference type="PANTHER" id="PTHR30576">
    <property type="entry name" value="COLANIC BIOSYNTHESIS UDP-GLUCOSE LIPID CARRIER TRANSFERASE"/>
    <property type="match status" value="1"/>
</dbReference>
<keyword evidence="3" id="KW-0472">Membrane</keyword>
<dbReference type="NCBIfam" id="TIGR00696">
    <property type="entry name" value="wecG_tagA_cpsF"/>
    <property type="match status" value="1"/>
</dbReference>
<dbReference type="GO" id="GO:0000271">
    <property type="term" value="P:polysaccharide biosynthetic process"/>
    <property type="evidence" value="ECO:0007669"/>
    <property type="project" value="UniProtKB-KW"/>
</dbReference>
<keyword evidence="2" id="KW-0270">Exopolysaccharide synthesis</keyword>
<dbReference type="EMBL" id="WTYR01000001">
    <property type="protein sequence ID" value="MXP10395.1"/>
    <property type="molecule type" value="Genomic_DNA"/>
</dbReference>
<evidence type="ECO:0000256" key="3">
    <source>
        <dbReference type="SAM" id="Phobius"/>
    </source>
</evidence>
<organism evidence="5 6">
    <name type="scientific">Alteriqipengyuania halimionae</name>
    <dbReference type="NCBI Taxonomy" id="1926630"/>
    <lineage>
        <taxon>Bacteria</taxon>
        <taxon>Pseudomonadati</taxon>
        <taxon>Pseudomonadota</taxon>
        <taxon>Alphaproteobacteria</taxon>
        <taxon>Sphingomonadales</taxon>
        <taxon>Erythrobacteraceae</taxon>
        <taxon>Alteriqipengyuania</taxon>
    </lineage>
</organism>
<reference evidence="5 6" key="1">
    <citation type="submission" date="2019-12" db="EMBL/GenBank/DDBJ databases">
        <title>Genomic-based taxomic classification of the family Erythrobacteraceae.</title>
        <authorList>
            <person name="Xu L."/>
        </authorList>
    </citation>
    <scope>NUCLEOTIDE SEQUENCE [LARGE SCALE GENOMIC DNA]</scope>
    <source>
        <strain evidence="5 6">LMG 29519</strain>
    </source>
</reference>
<dbReference type="OrthoDB" id="9808602at2"/>
<accession>A0A6I4U674</accession>
<dbReference type="PANTHER" id="PTHR30576:SF10">
    <property type="entry name" value="SLL5057 PROTEIN"/>
    <property type="match status" value="1"/>
</dbReference>
<comment type="similarity">
    <text evidence="1">Belongs to the bacterial sugar transferase family.</text>
</comment>
<evidence type="ECO:0000313" key="6">
    <source>
        <dbReference type="Proteomes" id="UP000429229"/>
    </source>
</evidence>
<keyword evidence="3" id="KW-0812">Transmembrane</keyword>
<evidence type="ECO:0000256" key="1">
    <source>
        <dbReference type="ARBA" id="ARBA00006464"/>
    </source>
</evidence>
<feature type="domain" description="Bacterial sugar transferase" evidence="4">
    <location>
        <begin position="282"/>
        <end position="468"/>
    </location>
</feature>
<comment type="caution">
    <text evidence="5">The sequence shown here is derived from an EMBL/GenBank/DDBJ whole genome shotgun (WGS) entry which is preliminary data.</text>
</comment>
<evidence type="ECO:0000313" key="5">
    <source>
        <dbReference type="EMBL" id="MXP10395.1"/>
    </source>
</evidence>
<feature type="transmembrane region" description="Helical" evidence="3">
    <location>
        <begin position="287"/>
        <end position="308"/>
    </location>
</feature>
<dbReference type="Pfam" id="PF03808">
    <property type="entry name" value="Glyco_tran_WecG"/>
    <property type="match status" value="1"/>
</dbReference>
<name>A0A6I4U674_9SPHN</name>
<dbReference type="InterPro" id="IPR004629">
    <property type="entry name" value="WecG_TagA_CpsF"/>
</dbReference>
<dbReference type="Pfam" id="PF02397">
    <property type="entry name" value="Bac_transf"/>
    <property type="match status" value="1"/>
</dbReference>
<dbReference type="Proteomes" id="UP000429229">
    <property type="component" value="Unassembled WGS sequence"/>
</dbReference>
<proteinExistence type="inferred from homology"/>
<gene>
    <name evidence="5" type="ORF">GRI68_09425</name>
</gene>
<keyword evidence="5" id="KW-0808">Transferase</keyword>
<dbReference type="GO" id="GO:0016780">
    <property type="term" value="F:phosphotransferase activity, for other substituted phosphate groups"/>
    <property type="evidence" value="ECO:0007669"/>
    <property type="project" value="TreeGrafter"/>
</dbReference>
<keyword evidence="6" id="KW-1185">Reference proteome</keyword>
<dbReference type="InterPro" id="IPR003362">
    <property type="entry name" value="Bact_transf"/>
</dbReference>
<keyword evidence="3" id="KW-1133">Transmembrane helix</keyword>